<keyword evidence="1" id="KW-0732">Signal</keyword>
<dbReference type="Gene3D" id="3.40.50.1820">
    <property type="entry name" value="alpha/beta hydrolase"/>
    <property type="match status" value="1"/>
</dbReference>
<evidence type="ECO:0000256" key="1">
    <source>
        <dbReference type="SAM" id="SignalP"/>
    </source>
</evidence>
<dbReference type="EMBL" id="LT629785">
    <property type="protein sequence ID" value="SDU01353.1"/>
    <property type="molecule type" value="Genomic_DNA"/>
</dbReference>
<dbReference type="Proteomes" id="UP000243232">
    <property type="component" value="Chromosome I"/>
</dbReference>
<dbReference type="AlphaFoldDB" id="A0A1H2F260"/>
<feature type="signal peptide" evidence="1">
    <location>
        <begin position="1"/>
        <end position="22"/>
    </location>
</feature>
<organism evidence="2 3">
    <name type="scientific">Pseudomonas pohangensis</name>
    <dbReference type="NCBI Taxonomy" id="364197"/>
    <lineage>
        <taxon>Bacteria</taxon>
        <taxon>Pseudomonadati</taxon>
        <taxon>Pseudomonadota</taxon>
        <taxon>Gammaproteobacteria</taxon>
        <taxon>Pseudomonadales</taxon>
        <taxon>Pseudomonadaceae</taxon>
        <taxon>Pseudomonas</taxon>
    </lineage>
</organism>
<protein>
    <recommendedName>
        <fullName evidence="4">Serine/threonine protein kinase</fullName>
    </recommendedName>
</protein>
<gene>
    <name evidence="2" type="ORF">SAMN05216296_1258</name>
</gene>
<evidence type="ECO:0000313" key="3">
    <source>
        <dbReference type="Proteomes" id="UP000243232"/>
    </source>
</evidence>
<accession>A0A1H2F260</accession>
<dbReference type="InterPro" id="IPR029058">
    <property type="entry name" value="AB_hydrolase_fold"/>
</dbReference>
<keyword evidence="3" id="KW-1185">Reference proteome</keyword>
<sequence length="438" mass="48615">MRSLQLLAAFLGGLSLSFAAHAADIDRATYGFPVTNPFEATIASTPPAQQPVLPADDDIDQSDYALDLMPGRAEQLPDAFWAVKQLKYRLAVQKGPAPLIFIIAGTGAKYDDSKPEFLKKLFYGAGYHVVQISSPTSFDFIVSASTDATPGISTADARDLYRVMEAISNQHKDLQVTHYDLTGYSLGATDAAFVSKLDEERKRFNFNRVLLINPSVNLYTSVNNLDSLVNVVIPGVNNKYTFLDELTDKLTKYFKEEGRISISDATAYKFQESKERLTDEQMAMLIGSSFRSSSADIIFTSDFINKRGLITPVATIDKLDTEESFKTALVPLYRKSLDCNFVCYLNQQVMPHWKKSNPQGDLQQLVHETGLANIQDYLQSSPKIAVFHNADDIILGPGDLGFLRTTFGDRLTVYPLGGHCGNINYRVNTDAMLEFFRG</sequence>
<name>A0A1H2F260_9PSED</name>
<dbReference type="PANTHER" id="PTHR30035:SF1">
    <property type="entry name" value="AB HYDROLASE-1 DOMAIN-CONTAINING PROTEIN"/>
    <property type="match status" value="1"/>
</dbReference>
<dbReference type="InterPro" id="IPR007428">
    <property type="entry name" value="MlaA"/>
</dbReference>
<feature type="chain" id="PRO_5009273532" description="Serine/threonine protein kinase" evidence="1">
    <location>
        <begin position="23"/>
        <end position="438"/>
    </location>
</feature>
<dbReference type="PANTHER" id="PTHR30035">
    <property type="entry name" value="LIPOPROTEIN VACJ-RELATED"/>
    <property type="match status" value="1"/>
</dbReference>
<reference evidence="3" key="1">
    <citation type="submission" date="2016-10" db="EMBL/GenBank/DDBJ databases">
        <authorList>
            <person name="Varghese N."/>
            <person name="Submissions S."/>
        </authorList>
    </citation>
    <scope>NUCLEOTIDE SEQUENCE [LARGE SCALE GENOMIC DNA]</scope>
    <source>
        <strain evidence="3">DSM 17875</strain>
    </source>
</reference>
<evidence type="ECO:0008006" key="4">
    <source>
        <dbReference type="Google" id="ProtNLM"/>
    </source>
</evidence>
<dbReference type="OrthoDB" id="7328659at2"/>
<dbReference type="GO" id="GO:0016020">
    <property type="term" value="C:membrane"/>
    <property type="evidence" value="ECO:0007669"/>
    <property type="project" value="InterPro"/>
</dbReference>
<dbReference type="SUPFAM" id="SSF53474">
    <property type="entry name" value="alpha/beta-Hydrolases"/>
    <property type="match status" value="1"/>
</dbReference>
<proteinExistence type="predicted"/>
<evidence type="ECO:0000313" key="2">
    <source>
        <dbReference type="EMBL" id="SDU01353.1"/>
    </source>
</evidence>
<dbReference type="STRING" id="364197.SAMN05216296_1258"/>
<dbReference type="RefSeq" id="WP_090193605.1">
    <property type="nucleotide sequence ID" value="NZ_LT629785.1"/>
</dbReference>